<keyword evidence="1" id="KW-0812">Transmembrane</keyword>
<dbReference type="AlphaFoldDB" id="A0A9P9AA62"/>
<keyword evidence="1" id="KW-1133">Transmembrane helix</keyword>
<dbReference type="OrthoDB" id="10363549at2759"/>
<organism evidence="2 3">
    <name type="scientific">Plectosphaerella plurivora</name>
    <dbReference type="NCBI Taxonomy" id="936078"/>
    <lineage>
        <taxon>Eukaryota</taxon>
        <taxon>Fungi</taxon>
        <taxon>Dikarya</taxon>
        <taxon>Ascomycota</taxon>
        <taxon>Pezizomycotina</taxon>
        <taxon>Sordariomycetes</taxon>
        <taxon>Hypocreomycetidae</taxon>
        <taxon>Glomerellales</taxon>
        <taxon>Plectosphaerellaceae</taxon>
        <taxon>Plectosphaerella</taxon>
    </lineage>
</organism>
<proteinExistence type="predicted"/>
<dbReference type="Proteomes" id="UP000770015">
    <property type="component" value="Unassembled WGS sequence"/>
</dbReference>
<keyword evidence="1" id="KW-0472">Membrane</keyword>
<dbReference type="EMBL" id="JAGSXJ010000012">
    <property type="protein sequence ID" value="KAH6686872.1"/>
    <property type="molecule type" value="Genomic_DNA"/>
</dbReference>
<reference evidence="2" key="1">
    <citation type="journal article" date="2021" name="Nat. Commun.">
        <title>Genetic determinants of endophytism in the Arabidopsis root mycobiome.</title>
        <authorList>
            <person name="Mesny F."/>
            <person name="Miyauchi S."/>
            <person name="Thiergart T."/>
            <person name="Pickel B."/>
            <person name="Atanasova L."/>
            <person name="Karlsson M."/>
            <person name="Huettel B."/>
            <person name="Barry K.W."/>
            <person name="Haridas S."/>
            <person name="Chen C."/>
            <person name="Bauer D."/>
            <person name="Andreopoulos W."/>
            <person name="Pangilinan J."/>
            <person name="LaButti K."/>
            <person name="Riley R."/>
            <person name="Lipzen A."/>
            <person name="Clum A."/>
            <person name="Drula E."/>
            <person name="Henrissat B."/>
            <person name="Kohler A."/>
            <person name="Grigoriev I.V."/>
            <person name="Martin F.M."/>
            <person name="Hacquard S."/>
        </authorList>
    </citation>
    <scope>NUCLEOTIDE SEQUENCE</scope>
    <source>
        <strain evidence="2">MPI-SDFR-AT-0117</strain>
    </source>
</reference>
<comment type="caution">
    <text evidence="2">The sequence shown here is derived from an EMBL/GenBank/DDBJ whole genome shotgun (WGS) entry which is preliminary data.</text>
</comment>
<evidence type="ECO:0000313" key="3">
    <source>
        <dbReference type="Proteomes" id="UP000770015"/>
    </source>
</evidence>
<feature type="transmembrane region" description="Helical" evidence="1">
    <location>
        <begin position="64"/>
        <end position="90"/>
    </location>
</feature>
<keyword evidence="3" id="KW-1185">Reference proteome</keyword>
<accession>A0A9P9AA62</accession>
<evidence type="ECO:0000256" key="1">
    <source>
        <dbReference type="SAM" id="Phobius"/>
    </source>
</evidence>
<evidence type="ECO:0000313" key="2">
    <source>
        <dbReference type="EMBL" id="KAH6686872.1"/>
    </source>
</evidence>
<gene>
    <name evidence="2" type="ORF">F5X68DRAFT_208127</name>
</gene>
<protein>
    <submittedName>
        <fullName evidence="2">Uncharacterized protein</fullName>
    </submittedName>
</protein>
<feature type="transmembrane region" description="Helical" evidence="1">
    <location>
        <begin position="32"/>
        <end position="55"/>
    </location>
</feature>
<name>A0A9P9AA62_9PEZI</name>
<sequence>MVQMEVLWFWHSYLFHAYLQHSRRPPGAGEPAAYWITQLAGFLPVIIDTAVHLLYPDVDTPRDFLIDLVVGLSLVLVYPVSLVPVATGFFPQGRRILTTLETNASFAPPLARQAILTLFIGLSWCYRPYLFHQTSQNFQSWYLNSALPQWEGAAFAIAHSLLAVAVPQNVPAALTRQTQAHRPWTFLH</sequence>